<proteinExistence type="inferred from homology"/>
<dbReference type="GO" id="GO:0008270">
    <property type="term" value="F:zinc ion binding"/>
    <property type="evidence" value="ECO:0007669"/>
    <property type="project" value="UniProtKB-UniRule"/>
</dbReference>
<evidence type="ECO:0000256" key="6">
    <source>
        <dbReference type="ARBA" id="ARBA00022833"/>
    </source>
</evidence>
<dbReference type="GO" id="GO:0006364">
    <property type="term" value="P:rRNA processing"/>
    <property type="evidence" value="ECO:0007669"/>
    <property type="project" value="UniProtKB-UniRule"/>
</dbReference>
<feature type="binding site" evidence="7">
    <location>
        <position position="121"/>
    </location>
    <ligand>
        <name>Zn(2+)</name>
        <dbReference type="ChEBI" id="CHEBI:29105"/>
        <note>catalytic</note>
    </ligand>
</feature>
<evidence type="ECO:0000256" key="2">
    <source>
        <dbReference type="ARBA" id="ARBA00022722"/>
    </source>
</evidence>
<keyword evidence="4 7" id="KW-0255">Endonuclease</keyword>
<reference evidence="8 9" key="1">
    <citation type="submission" date="2016-10" db="EMBL/GenBank/DDBJ databases">
        <authorList>
            <person name="de Groot N.N."/>
        </authorList>
    </citation>
    <scope>NUCLEOTIDE SEQUENCE [LARGE SCALE GENOMIC DNA]</scope>
    <source>
        <strain evidence="8 9">DSM 26000</strain>
    </source>
</reference>
<dbReference type="GO" id="GO:0004222">
    <property type="term" value="F:metalloendopeptidase activity"/>
    <property type="evidence" value="ECO:0007669"/>
    <property type="project" value="InterPro"/>
</dbReference>
<dbReference type="EMBL" id="FOQT01000003">
    <property type="protein sequence ID" value="SFI29166.1"/>
    <property type="molecule type" value="Genomic_DNA"/>
</dbReference>
<gene>
    <name evidence="7" type="primary">ybeY</name>
    <name evidence="8" type="ORF">SAMN05443292_2123</name>
</gene>
<keyword evidence="3 7" id="KW-0479">Metal-binding</keyword>
<evidence type="ECO:0000256" key="1">
    <source>
        <dbReference type="ARBA" id="ARBA00010875"/>
    </source>
</evidence>
<dbReference type="Proteomes" id="UP000198931">
    <property type="component" value="Unassembled WGS sequence"/>
</dbReference>
<keyword evidence="2 7" id="KW-0540">Nuclease</keyword>
<evidence type="ECO:0000256" key="4">
    <source>
        <dbReference type="ARBA" id="ARBA00022759"/>
    </source>
</evidence>
<comment type="cofactor">
    <cofactor evidence="7">
        <name>Zn(2+)</name>
        <dbReference type="ChEBI" id="CHEBI:29105"/>
    </cofactor>
    <text evidence="7">Binds 1 zinc ion.</text>
</comment>
<dbReference type="GO" id="GO:0005737">
    <property type="term" value="C:cytoplasm"/>
    <property type="evidence" value="ECO:0007669"/>
    <property type="project" value="UniProtKB-SubCell"/>
</dbReference>
<protein>
    <recommendedName>
        <fullName evidence="7">Endoribonuclease YbeY</fullName>
        <ecNumber evidence="7">3.1.-.-</ecNumber>
    </recommendedName>
</protein>
<sequence>MATETSTSYSDTGFKTMINYFFENTDPIEISEKISPWLNDLITSENKKLGEITFIFADDEYVLKVNQDYLKHDFYTDVITFDYVKGKIISGDIFVSLHRISDNAKMLDKDFEKEFLRVLAHGILHLCGYKDKSEEEISLMREKEDHYINLF</sequence>
<accession>A0A1I3H0M1</accession>
<dbReference type="InterPro" id="IPR002036">
    <property type="entry name" value="YbeY"/>
</dbReference>
<name>A0A1I3H0M1_9FLAO</name>
<dbReference type="SUPFAM" id="SSF55486">
    <property type="entry name" value="Metalloproteases ('zincins'), catalytic domain"/>
    <property type="match status" value="1"/>
</dbReference>
<comment type="subcellular location">
    <subcellularLocation>
        <location evidence="7">Cytoplasm</location>
    </subcellularLocation>
</comment>
<dbReference type="InterPro" id="IPR023091">
    <property type="entry name" value="MetalPrtase_cat_dom_sf_prd"/>
</dbReference>
<evidence type="ECO:0000313" key="8">
    <source>
        <dbReference type="EMBL" id="SFI29166.1"/>
    </source>
</evidence>
<evidence type="ECO:0000313" key="9">
    <source>
        <dbReference type="Proteomes" id="UP000198931"/>
    </source>
</evidence>
<organism evidence="8 9">
    <name type="scientific">Halpernia frigidisoli</name>
    <dbReference type="NCBI Taxonomy" id="1125876"/>
    <lineage>
        <taxon>Bacteria</taxon>
        <taxon>Pseudomonadati</taxon>
        <taxon>Bacteroidota</taxon>
        <taxon>Flavobacteriia</taxon>
        <taxon>Flavobacteriales</taxon>
        <taxon>Weeksellaceae</taxon>
        <taxon>Chryseobacterium group</taxon>
        <taxon>Halpernia</taxon>
    </lineage>
</organism>
<keyword evidence="6 7" id="KW-0862">Zinc</keyword>
<comment type="similarity">
    <text evidence="1 7">Belongs to the endoribonuclease YbeY family.</text>
</comment>
<evidence type="ECO:0000256" key="5">
    <source>
        <dbReference type="ARBA" id="ARBA00022801"/>
    </source>
</evidence>
<comment type="function">
    <text evidence="7">Single strand-specific metallo-endoribonuclease involved in late-stage 70S ribosome quality control and in maturation of the 3' terminus of the 16S rRNA.</text>
</comment>
<dbReference type="EC" id="3.1.-.-" evidence="7"/>
<keyword evidence="7" id="KW-0963">Cytoplasm</keyword>
<feature type="binding site" evidence="7">
    <location>
        <position position="131"/>
    </location>
    <ligand>
        <name>Zn(2+)</name>
        <dbReference type="ChEBI" id="CHEBI:29105"/>
        <note>catalytic</note>
    </ligand>
</feature>
<keyword evidence="9" id="KW-1185">Reference proteome</keyword>
<feature type="binding site" evidence="7">
    <location>
        <position position="125"/>
    </location>
    <ligand>
        <name>Zn(2+)</name>
        <dbReference type="ChEBI" id="CHEBI:29105"/>
        <note>catalytic</note>
    </ligand>
</feature>
<keyword evidence="7" id="KW-0698">rRNA processing</keyword>
<dbReference type="GO" id="GO:0004521">
    <property type="term" value="F:RNA endonuclease activity"/>
    <property type="evidence" value="ECO:0007669"/>
    <property type="project" value="UniProtKB-UniRule"/>
</dbReference>
<keyword evidence="7" id="KW-0690">Ribosome biogenesis</keyword>
<dbReference type="Gene3D" id="3.40.390.30">
    <property type="entry name" value="Metalloproteases ('zincins'), catalytic domain"/>
    <property type="match status" value="1"/>
</dbReference>
<dbReference type="NCBIfam" id="TIGR00043">
    <property type="entry name" value="rRNA maturation RNase YbeY"/>
    <property type="match status" value="1"/>
</dbReference>
<evidence type="ECO:0000256" key="3">
    <source>
        <dbReference type="ARBA" id="ARBA00022723"/>
    </source>
</evidence>
<keyword evidence="5 7" id="KW-0378">Hydrolase</keyword>
<dbReference type="STRING" id="1125876.SAMN05443292_2123"/>
<evidence type="ECO:0000256" key="7">
    <source>
        <dbReference type="HAMAP-Rule" id="MF_00009"/>
    </source>
</evidence>
<dbReference type="AlphaFoldDB" id="A0A1I3H0M1"/>
<dbReference type="Pfam" id="PF02130">
    <property type="entry name" value="YbeY"/>
    <property type="match status" value="1"/>
</dbReference>
<dbReference type="HAMAP" id="MF_00009">
    <property type="entry name" value="Endoribonucl_YbeY"/>
    <property type="match status" value="1"/>
</dbReference>